<evidence type="ECO:0000313" key="3">
    <source>
        <dbReference type="Proteomes" id="UP000298438"/>
    </source>
</evidence>
<sequence>MQRAEHFVKMFLYTTGLATLAIAGGQMLQDRALDDVLAPSFGWALVAAAAFTARRYYLWKTGAPCAICVEGDEVK</sequence>
<proteinExistence type="predicted"/>
<feature type="transmembrane region" description="Helical" evidence="1">
    <location>
        <begin position="7"/>
        <end position="24"/>
    </location>
</feature>
<keyword evidence="3" id="KW-1185">Reference proteome</keyword>
<evidence type="ECO:0000313" key="2">
    <source>
        <dbReference type="EMBL" id="TFW29825.1"/>
    </source>
</evidence>
<accession>A0A4Y9STM3</accession>
<keyword evidence="1" id="KW-0812">Transmembrane</keyword>
<dbReference type="RefSeq" id="WP_135205386.1">
    <property type="nucleotide sequence ID" value="NZ_SPVF01000013.1"/>
</dbReference>
<dbReference type="Proteomes" id="UP000298438">
    <property type="component" value="Unassembled WGS sequence"/>
</dbReference>
<feature type="transmembrane region" description="Helical" evidence="1">
    <location>
        <begin position="36"/>
        <end position="53"/>
    </location>
</feature>
<reference evidence="2 3" key="1">
    <citation type="submission" date="2019-03" db="EMBL/GenBank/DDBJ databases">
        <title>Draft Genome Sequence of Massilia arenosa sp. nov., a Novel Massilia Species Isolated from a Sandy-loam Maize Soil.</title>
        <authorList>
            <person name="Raths R."/>
            <person name="Peta V."/>
            <person name="Bucking H."/>
        </authorList>
    </citation>
    <scope>NUCLEOTIDE SEQUENCE [LARGE SCALE GENOMIC DNA]</scope>
    <source>
        <strain evidence="2 3">MC02</strain>
    </source>
</reference>
<gene>
    <name evidence="2" type="ORF">E4L96_01030</name>
</gene>
<evidence type="ECO:0000256" key="1">
    <source>
        <dbReference type="SAM" id="Phobius"/>
    </source>
</evidence>
<organism evidence="2 3">
    <name type="scientific">Zemynaea arenosa</name>
    <dbReference type="NCBI Taxonomy" id="2561931"/>
    <lineage>
        <taxon>Bacteria</taxon>
        <taxon>Pseudomonadati</taxon>
        <taxon>Pseudomonadota</taxon>
        <taxon>Betaproteobacteria</taxon>
        <taxon>Burkholderiales</taxon>
        <taxon>Oxalobacteraceae</taxon>
        <taxon>Telluria group</taxon>
        <taxon>Zemynaea</taxon>
    </lineage>
</organism>
<name>A0A4Y9STM3_9BURK</name>
<dbReference type="EMBL" id="SPVF01000013">
    <property type="protein sequence ID" value="TFW29825.1"/>
    <property type="molecule type" value="Genomic_DNA"/>
</dbReference>
<keyword evidence="1" id="KW-1133">Transmembrane helix</keyword>
<dbReference type="AlphaFoldDB" id="A0A4Y9STM3"/>
<comment type="caution">
    <text evidence="2">The sequence shown here is derived from an EMBL/GenBank/DDBJ whole genome shotgun (WGS) entry which is preliminary data.</text>
</comment>
<keyword evidence="1" id="KW-0472">Membrane</keyword>
<protein>
    <submittedName>
        <fullName evidence="2">Uncharacterized protein</fullName>
    </submittedName>
</protein>